<dbReference type="Gene3D" id="3.30.740.10">
    <property type="entry name" value="Protein Inhibitor Of Neuronal Nitric Oxide Synthase"/>
    <property type="match status" value="1"/>
</dbReference>
<reference evidence="2" key="2">
    <citation type="submission" date="2022-06" db="UniProtKB">
        <authorList>
            <consortium name="EnsemblMetazoa"/>
        </authorList>
    </citation>
    <scope>IDENTIFICATION</scope>
    <source>
        <strain evidence="2">DF5081</strain>
    </source>
</reference>
<accession>A0A8R1HJ68</accession>
<dbReference type="GO" id="GO:0030286">
    <property type="term" value="C:dynein complex"/>
    <property type="evidence" value="ECO:0007669"/>
    <property type="project" value="InterPro"/>
</dbReference>
<dbReference type="InterPro" id="IPR001372">
    <property type="entry name" value="Dynein_light_chain_typ-1/2"/>
</dbReference>
<sequence length="132" mass="14688">MKKKYSSPDSSPDPSSSSADEFRVKQRHLESRIFYTDYDITAQKKLTTLAKDAVRTVAEKEKGVGQEDVFFHEVANVMKDSLLTPQPSGEEVGKKKWHVIVGNDFGAQGDAVKGTIAFFAIGDVKFLVFRSK</sequence>
<evidence type="ECO:0000256" key="1">
    <source>
        <dbReference type="SAM" id="MobiDB-lite"/>
    </source>
</evidence>
<dbReference type="AlphaFoldDB" id="A0A8R1HJ68"/>
<dbReference type="Proteomes" id="UP000005237">
    <property type="component" value="Unassembled WGS sequence"/>
</dbReference>
<feature type="region of interest" description="Disordered" evidence="1">
    <location>
        <begin position="1"/>
        <end position="23"/>
    </location>
</feature>
<feature type="compositionally biased region" description="Low complexity" evidence="1">
    <location>
        <begin position="7"/>
        <end position="18"/>
    </location>
</feature>
<organism evidence="2 3">
    <name type="scientific">Caenorhabditis japonica</name>
    <dbReference type="NCBI Taxonomy" id="281687"/>
    <lineage>
        <taxon>Eukaryota</taxon>
        <taxon>Metazoa</taxon>
        <taxon>Ecdysozoa</taxon>
        <taxon>Nematoda</taxon>
        <taxon>Chromadorea</taxon>
        <taxon>Rhabditida</taxon>
        <taxon>Rhabditina</taxon>
        <taxon>Rhabditomorpha</taxon>
        <taxon>Rhabditoidea</taxon>
        <taxon>Rhabditidae</taxon>
        <taxon>Peloderinae</taxon>
        <taxon>Caenorhabditis</taxon>
    </lineage>
</organism>
<evidence type="ECO:0008006" key="4">
    <source>
        <dbReference type="Google" id="ProtNLM"/>
    </source>
</evidence>
<evidence type="ECO:0000313" key="2">
    <source>
        <dbReference type="EnsemblMetazoa" id="CJA02185.1"/>
    </source>
</evidence>
<dbReference type="OMA" id="KWHVIVG"/>
<reference evidence="3" key="1">
    <citation type="submission" date="2010-08" db="EMBL/GenBank/DDBJ databases">
        <authorList>
            <consortium name="Caenorhabditis japonica Sequencing Consortium"/>
            <person name="Wilson R.K."/>
        </authorList>
    </citation>
    <scope>NUCLEOTIDE SEQUENCE [LARGE SCALE GENOMIC DNA]</scope>
    <source>
        <strain evidence="3">DF5081</strain>
    </source>
</reference>
<name>A0A8R1HJ68_CAEJA</name>
<dbReference type="GO" id="GO:0007017">
    <property type="term" value="P:microtubule-based process"/>
    <property type="evidence" value="ECO:0007669"/>
    <property type="project" value="InterPro"/>
</dbReference>
<proteinExistence type="predicted"/>
<dbReference type="SMART" id="SM01375">
    <property type="entry name" value="Dynein_light"/>
    <property type="match status" value="1"/>
</dbReference>
<dbReference type="EnsemblMetazoa" id="CJA02185.1">
    <property type="protein sequence ID" value="CJA02185.1"/>
    <property type="gene ID" value="WBGene00121388"/>
</dbReference>
<evidence type="ECO:0000313" key="3">
    <source>
        <dbReference type="Proteomes" id="UP000005237"/>
    </source>
</evidence>
<dbReference type="InterPro" id="IPR037177">
    <property type="entry name" value="DLC_sf"/>
</dbReference>
<protein>
    <recommendedName>
        <fullName evidence="4">Dynein light chain</fullName>
    </recommendedName>
</protein>
<dbReference type="SUPFAM" id="SSF54648">
    <property type="entry name" value="DLC"/>
    <property type="match status" value="1"/>
</dbReference>
<keyword evidence="3" id="KW-1185">Reference proteome</keyword>
<dbReference type="Pfam" id="PF01221">
    <property type="entry name" value="Dynein_light"/>
    <property type="match status" value="1"/>
</dbReference>